<dbReference type="EMBL" id="CACRYJ010000046">
    <property type="protein sequence ID" value="VZO38385.1"/>
    <property type="molecule type" value="Genomic_DNA"/>
</dbReference>
<dbReference type="Proteomes" id="UP000419743">
    <property type="component" value="Unassembled WGS sequence"/>
</dbReference>
<comment type="caution">
    <text evidence="2">The sequence shown here is derived from an EMBL/GenBank/DDBJ whole genome shotgun (WGS) entry which is preliminary data.</text>
</comment>
<accession>A0A7M4DM53</accession>
<proteinExistence type="predicted"/>
<sequence length="192" mass="21336">MSVGAPTLSGTYELQALWVNIAVGFVTLLAAGVPLVLFLVERRDRKAAQDALDAELRRQREAERRRAEEELLAGVRRIAVWPQLEARPVRSERVTMFDLAVHVTNHSDNPVFELVVNTPIGTMLTEMPWQIIKPGEEKVATASGPDVGSSIERPRCWVEFTDVSGRRWARYTDGDVVRLDGDQLASSITAEG</sequence>
<gene>
    <name evidence="2" type="ORF">HALOF300_03221</name>
</gene>
<evidence type="ECO:0000313" key="2">
    <source>
        <dbReference type="EMBL" id="VZO38385.1"/>
    </source>
</evidence>
<keyword evidence="1" id="KW-0812">Transmembrane</keyword>
<feature type="transmembrane region" description="Helical" evidence="1">
    <location>
        <begin position="16"/>
        <end position="40"/>
    </location>
</feature>
<dbReference type="AlphaFoldDB" id="A0A7M4DM53"/>
<keyword evidence="1" id="KW-0472">Membrane</keyword>
<protein>
    <submittedName>
        <fullName evidence="2">Uncharacterized protein</fullName>
    </submittedName>
</protein>
<keyword evidence="3" id="KW-1185">Reference proteome</keyword>
<evidence type="ECO:0000313" key="3">
    <source>
        <dbReference type="Proteomes" id="UP000419743"/>
    </source>
</evidence>
<organism evidence="2 3">
    <name type="scientific">Occultella aeris</name>
    <dbReference type="NCBI Taxonomy" id="2761496"/>
    <lineage>
        <taxon>Bacteria</taxon>
        <taxon>Bacillati</taxon>
        <taxon>Actinomycetota</taxon>
        <taxon>Actinomycetes</taxon>
        <taxon>Micrococcales</taxon>
        <taxon>Ruaniaceae</taxon>
        <taxon>Occultella</taxon>
    </lineage>
</organism>
<keyword evidence="1" id="KW-1133">Transmembrane helix</keyword>
<name>A0A7M4DM53_9MICO</name>
<evidence type="ECO:0000256" key="1">
    <source>
        <dbReference type="SAM" id="Phobius"/>
    </source>
</evidence>
<reference evidence="2 3" key="1">
    <citation type="submission" date="2019-11" db="EMBL/GenBank/DDBJ databases">
        <authorList>
            <person name="Criscuolo A."/>
        </authorList>
    </citation>
    <scope>NUCLEOTIDE SEQUENCE [LARGE SCALE GENOMIC DNA]</scope>
    <source>
        <strain evidence="2">CIP111667</strain>
    </source>
</reference>